<proteinExistence type="predicted"/>
<gene>
    <name evidence="1" type="ORF">EGM88_09315</name>
</gene>
<accession>A0A3N4NU54</accession>
<evidence type="ECO:0000313" key="2">
    <source>
        <dbReference type="Proteomes" id="UP000270856"/>
    </source>
</evidence>
<name>A0A3N4NU54_9FLAO</name>
<organism evidence="1 2">
    <name type="scientific">Aureibaculum marinum</name>
    <dbReference type="NCBI Taxonomy" id="2487930"/>
    <lineage>
        <taxon>Bacteria</taxon>
        <taxon>Pseudomonadati</taxon>
        <taxon>Bacteroidota</taxon>
        <taxon>Flavobacteriia</taxon>
        <taxon>Flavobacteriales</taxon>
        <taxon>Flavobacteriaceae</taxon>
        <taxon>Aureibaculum</taxon>
    </lineage>
</organism>
<evidence type="ECO:0000313" key="1">
    <source>
        <dbReference type="EMBL" id="RPD96556.1"/>
    </source>
</evidence>
<dbReference type="EMBL" id="RPFJ01000011">
    <property type="protein sequence ID" value="RPD96556.1"/>
    <property type="molecule type" value="Genomic_DNA"/>
</dbReference>
<dbReference type="RefSeq" id="WP_123897809.1">
    <property type="nucleotide sequence ID" value="NZ_RPFJ01000011.1"/>
</dbReference>
<dbReference type="OrthoDB" id="3119537at2"/>
<comment type="caution">
    <text evidence="1">The sequence shown here is derived from an EMBL/GenBank/DDBJ whole genome shotgun (WGS) entry which is preliminary data.</text>
</comment>
<keyword evidence="2" id="KW-1185">Reference proteome</keyword>
<dbReference type="Proteomes" id="UP000270856">
    <property type="component" value="Unassembled WGS sequence"/>
</dbReference>
<reference evidence="1 2" key="1">
    <citation type="submission" date="2018-11" db="EMBL/GenBank/DDBJ databases">
        <title>Aureibaculum marinum gen. nov., sp. nov., a member of the family Flavobacteriaceae isolated from the Bohai Sea.</title>
        <authorList>
            <person name="Ji X."/>
        </authorList>
    </citation>
    <scope>NUCLEOTIDE SEQUENCE [LARGE SCALE GENOMIC DNA]</scope>
    <source>
        <strain evidence="1 2">BH-SD17</strain>
    </source>
</reference>
<protein>
    <submittedName>
        <fullName evidence="1">Uncharacterized protein</fullName>
    </submittedName>
</protein>
<dbReference type="AlphaFoldDB" id="A0A3N4NU54"/>
<sequence>MQDYNTIVNFKLEEELVFEDFSLKFVKYRTVPGPNNAKWTMKFWDFEVYGELGVKQLHWSSGTGRITPLSFTYNNVEFRLILKILKTNKPNTPFTFVELEKDQLVIQKLNK</sequence>